<keyword evidence="2" id="KW-1185">Reference proteome</keyword>
<dbReference type="Pfam" id="PF14106">
    <property type="entry name" value="DUF4279"/>
    <property type="match status" value="1"/>
</dbReference>
<reference evidence="1 2" key="1">
    <citation type="submission" date="2018-10" db="EMBL/GenBank/DDBJ databases">
        <title>Sequencing the genomes of 1000 actinobacteria strains.</title>
        <authorList>
            <person name="Klenk H.-P."/>
        </authorList>
    </citation>
    <scope>NUCLEOTIDE SEQUENCE [LARGE SCALE GENOMIC DNA]</scope>
    <source>
        <strain evidence="1 2">DSM 43911</strain>
    </source>
</reference>
<evidence type="ECO:0000313" key="2">
    <source>
        <dbReference type="Proteomes" id="UP000272729"/>
    </source>
</evidence>
<dbReference type="Proteomes" id="UP000272729">
    <property type="component" value="Unassembled WGS sequence"/>
</dbReference>
<protein>
    <submittedName>
        <fullName evidence="1">Uncharacterized protein DUF4279</fullName>
    </submittedName>
</protein>
<organism evidence="1 2">
    <name type="scientific">Saccharothrix variisporea</name>
    <dbReference type="NCBI Taxonomy" id="543527"/>
    <lineage>
        <taxon>Bacteria</taxon>
        <taxon>Bacillati</taxon>
        <taxon>Actinomycetota</taxon>
        <taxon>Actinomycetes</taxon>
        <taxon>Pseudonocardiales</taxon>
        <taxon>Pseudonocardiaceae</taxon>
        <taxon>Saccharothrix</taxon>
    </lineage>
</organism>
<gene>
    <name evidence="1" type="ORF">DFJ66_2815</name>
</gene>
<dbReference type="OrthoDB" id="3697070at2"/>
<evidence type="ECO:0000313" key="1">
    <source>
        <dbReference type="EMBL" id="RKT69581.1"/>
    </source>
</evidence>
<dbReference type="AlphaFoldDB" id="A0A495X5H4"/>
<dbReference type="InterPro" id="IPR025459">
    <property type="entry name" value="DUF4279"/>
</dbReference>
<name>A0A495X5H4_9PSEU</name>
<comment type="caution">
    <text evidence="1">The sequence shown here is derived from an EMBL/GenBank/DDBJ whole genome shotgun (WGS) entry which is preliminary data.</text>
</comment>
<accession>A0A495X5H4</accession>
<proteinExistence type="predicted"/>
<dbReference type="EMBL" id="RBXR01000001">
    <property type="protein sequence ID" value="RKT69581.1"/>
    <property type="molecule type" value="Genomic_DNA"/>
</dbReference>
<sequence length="145" mass="15879">MPLTTMSFVRTGASYRIAGMGGGTAAAVTAALGITPTDAFEVGEPIGRTGSVRDVSLWHLRSDLPEGLELADHLNAVLDRLEPRTDDLWRLVEQGYEIDWFCMLASNAFEHAAELDRVLLHRLLSVPGELLIDAMGDGEDDEDRR</sequence>